<dbReference type="Gramene" id="AET7Gv20044700.1">
    <property type="protein sequence ID" value="AET7Gv20044700.1"/>
    <property type="gene ID" value="AET7Gv20044700"/>
</dbReference>
<organism evidence="2 3">
    <name type="scientific">Aegilops tauschii subsp. strangulata</name>
    <name type="common">Goatgrass</name>
    <dbReference type="NCBI Taxonomy" id="200361"/>
    <lineage>
        <taxon>Eukaryota</taxon>
        <taxon>Viridiplantae</taxon>
        <taxon>Streptophyta</taxon>
        <taxon>Embryophyta</taxon>
        <taxon>Tracheophyta</taxon>
        <taxon>Spermatophyta</taxon>
        <taxon>Magnoliopsida</taxon>
        <taxon>Liliopsida</taxon>
        <taxon>Poales</taxon>
        <taxon>Poaceae</taxon>
        <taxon>BOP clade</taxon>
        <taxon>Pooideae</taxon>
        <taxon>Triticodae</taxon>
        <taxon>Triticeae</taxon>
        <taxon>Triticinae</taxon>
        <taxon>Aegilops</taxon>
    </lineage>
</organism>
<keyword evidence="1" id="KW-0472">Membrane</keyword>
<evidence type="ECO:0000313" key="2">
    <source>
        <dbReference type="EnsemblPlants" id="AET7Gv20044700.1"/>
    </source>
</evidence>
<evidence type="ECO:0000256" key="1">
    <source>
        <dbReference type="SAM" id="Phobius"/>
    </source>
</evidence>
<dbReference type="Proteomes" id="UP000015105">
    <property type="component" value="Chromosome 7D"/>
</dbReference>
<reference evidence="2" key="4">
    <citation type="submission" date="2019-03" db="UniProtKB">
        <authorList>
            <consortium name="EnsemblPlants"/>
        </authorList>
    </citation>
    <scope>IDENTIFICATION</scope>
</reference>
<reference evidence="2" key="5">
    <citation type="journal article" date="2021" name="G3 (Bethesda)">
        <title>Aegilops tauschii genome assembly Aet v5.0 features greater sequence contiguity and improved annotation.</title>
        <authorList>
            <person name="Wang L."/>
            <person name="Zhu T."/>
            <person name="Rodriguez J.C."/>
            <person name="Deal K.R."/>
            <person name="Dubcovsky J."/>
            <person name="McGuire P.E."/>
            <person name="Lux T."/>
            <person name="Spannagl M."/>
            <person name="Mayer K.F.X."/>
            <person name="Baldrich P."/>
            <person name="Meyers B.C."/>
            <person name="Huo N."/>
            <person name="Gu Y.Q."/>
            <person name="Zhou H."/>
            <person name="Devos K.M."/>
            <person name="Bennetzen J.L."/>
            <person name="Unver T."/>
            <person name="Budak H."/>
            <person name="Gulick P.J."/>
            <person name="Galiba G."/>
            <person name="Kalapos B."/>
            <person name="Nelson D.R."/>
            <person name="Li P."/>
            <person name="You F.M."/>
            <person name="Luo M.C."/>
            <person name="Dvorak J."/>
        </authorList>
    </citation>
    <scope>NUCLEOTIDE SEQUENCE [LARGE SCALE GENOMIC DNA]</scope>
    <source>
        <strain evidence="2">cv. AL8/78</strain>
    </source>
</reference>
<keyword evidence="1" id="KW-0812">Transmembrane</keyword>
<protein>
    <submittedName>
        <fullName evidence="2">Uncharacterized protein</fullName>
    </submittedName>
</protein>
<name>A0A453QD53_AEGTS</name>
<proteinExistence type="predicted"/>
<reference evidence="3" key="1">
    <citation type="journal article" date="2014" name="Science">
        <title>Ancient hybridizations among the ancestral genomes of bread wheat.</title>
        <authorList>
            <consortium name="International Wheat Genome Sequencing Consortium,"/>
            <person name="Marcussen T."/>
            <person name="Sandve S.R."/>
            <person name="Heier L."/>
            <person name="Spannagl M."/>
            <person name="Pfeifer M."/>
            <person name="Jakobsen K.S."/>
            <person name="Wulff B.B."/>
            <person name="Steuernagel B."/>
            <person name="Mayer K.F."/>
            <person name="Olsen O.A."/>
        </authorList>
    </citation>
    <scope>NUCLEOTIDE SEQUENCE [LARGE SCALE GENOMIC DNA]</scope>
    <source>
        <strain evidence="3">cv. AL8/78</strain>
    </source>
</reference>
<evidence type="ECO:0000313" key="3">
    <source>
        <dbReference type="Proteomes" id="UP000015105"/>
    </source>
</evidence>
<keyword evidence="1" id="KW-1133">Transmembrane helix</keyword>
<dbReference type="EnsemblPlants" id="AET7Gv20044700.1">
    <property type="protein sequence ID" value="AET7Gv20044700.1"/>
    <property type="gene ID" value="AET7Gv20044700"/>
</dbReference>
<keyword evidence="3" id="KW-1185">Reference proteome</keyword>
<reference evidence="2" key="3">
    <citation type="journal article" date="2017" name="Nature">
        <title>Genome sequence of the progenitor of the wheat D genome Aegilops tauschii.</title>
        <authorList>
            <person name="Luo M.C."/>
            <person name="Gu Y.Q."/>
            <person name="Puiu D."/>
            <person name="Wang H."/>
            <person name="Twardziok S.O."/>
            <person name="Deal K.R."/>
            <person name="Huo N."/>
            <person name="Zhu T."/>
            <person name="Wang L."/>
            <person name="Wang Y."/>
            <person name="McGuire P.E."/>
            <person name="Liu S."/>
            <person name="Long H."/>
            <person name="Ramasamy R.K."/>
            <person name="Rodriguez J.C."/>
            <person name="Van S.L."/>
            <person name="Yuan L."/>
            <person name="Wang Z."/>
            <person name="Xia Z."/>
            <person name="Xiao L."/>
            <person name="Anderson O.D."/>
            <person name="Ouyang S."/>
            <person name="Liang Y."/>
            <person name="Zimin A.V."/>
            <person name="Pertea G."/>
            <person name="Qi P."/>
            <person name="Bennetzen J.L."/>
            <person name="Dai X."/>
            <person name="Dawson M.W."/>
            <person name="Muller H.G."/>
            <person name="Kugler K."/>
            <person name="Rivarola-Duarte L."/>
            <person name="Spannagl M."/>
            <person name="Mayer K.F.X."/>
            <person name="Lu F.H."/>
            <person name="Bevan M.W."/>
            <person name="Leroy P."/>
            <person name="Li P."/>
            <person name="You F.M."/>
            <person name="Sun Q."/>
            <person name="Liu Z."/>
            <person name="Lyons E."/>
            <person name="Wicker T."/>
            <person name="Salzberg S.L."/>
            <person name="Devos K.M."/>
            <person name="Dvorak J."/>
        </authorList>
    </citation>
    <scope>NUCLEOTIDE SEQUENCE [LARGE SCALE GENOMIC DNA]</scope>
    <source>
        <strain evidence="2">cv. AL8/78</strain>
    </source>
</reference>
<reference evidence="3" key="2">
    <citation type="journal article" date="2017" name="Nat. Plants">
        <title>The Aegilops tauschii genome reveals multiple impacts of transposons.</title>
        <authorList>
            <person name="Zhao G."/>
            <person name="Zou C."/>
            <person name="Li K."/>
            <person name="Wang K."/>
            <person name="Li T."/>
            <person name="Gao L."/>
            <person name="Zhang X."/>
            <person name="Wang H."/>
            <person name="Yang Z."/>
            <person name="Liu X."/>
            <person name="Jiang W."/>
            <person name="Mao L."/>
            <person name="Kong X."/>
            <person name="Jiao Y."/>
            <person name="Jia J."/>
        </authorList>
    </citation>
    <scope>NUCLEOTIDE SEQUENCE [LARGE SCALE GENOMIC DNA]</scope>
    <source>
        <strain evidence="3">cv. AL8/78</strain>
    </source>
</reference>
<accession>A0A453QD53</accession>
<dbReference type="AlphaFoldDB" id="A0A453QD53"/>
<sequence>IAAASSYKGWSSVCHVRPLLFIVLLYSLAFALCPAVLLIRLMGFPAVYSEMPRLLLNLLFLLGHLRRLSSWLLRCC</sequence>
<feature type="transmembrane region" description="Helical" evidence="1">
    <location>
        <begin position="20"/>
        <end position="42"/>
    </location>
</feature>